<keyword evidence="11 14" id="KW-0413">Isomerase</keyword>
<dbReference type="EMBL" id="CP001734">
    <property type="protein sequence ID" value="ACV69056.1"/>
    <property type="molecule type" value="Genomic_DNA"/>
</dbReference>
<dbReference type="PANTHER" id="PTHR47529">
    <property type="entry name" value="PEPTIDYL-PROLYL CIS-TRANS ISOMERASE D"/>
    <property type="match status" value="1"/>
</dbReference>
<evidence type="ECO:0000256" key="4">
    <source>
        <dbReference type="ARBA" id="ARBA00022692"/>
    </source>
</evidence>
<dbReference type="OrthoDB" id="9812372at2"/>
<comment type="similarity">
    <text evidence="8">Belongs to the PpiD chaperone family.</text>
</comment>
<accession>C8X3Q9</accession>
<keyword evidence="2" id="KW-1003">Cell membrane</keyword>
<comment type="subcellular location">
    <subcellularLocation>
        <location evidence="1">Cell inner membrane</location>
        <topology evidence="1">Single-pass type II membrane protein</topology>
        <orientation evidence="1">Periplasmic side</orientation>
    </subcellularLocation>
</comment>
<evidence type="ECO:0000256" key="5">
    <source>
        <dbReference type="ARBA" id="ARBA00022989"/>
    </source>
</evidence>
<keyword evidence="6 12" id="KW-0472">Membrane</keyword>
<dbReference type="Pfam" id="PF00639">
    <property type="entry name" value="Rotamase"/>
    <property type="match status" value="1"/>
</dbReference>
<evidence type="ECO:0000256" key="11">
    <source>
        <dbReference type="PROSITE-ProRule" id="PRU00278"/>
    </source>
</evidence>
<dbReference type="Gene3D" id="1.10.4030.10">
    <property type="entry name" value="Porin chaperone SurA, peptide-binding domain"/>
    <property type="match status" value="1"/>
</dbReference>
<keyword evidence="3" id="KW-0997">Cell inner membrane</keyword>
<dbReference type="PANTHER" id="PTHR47529:SF1">
    <property type="entry name" value="PERIPLASMIC CHAPERONE PPID"/>
    <property type="match status" value="1"/>
</dbReference>
<dbReference type="GO" id="GO:0005886">
    <property type="term" value="C:plasma membrane"/>
    <property type="evidence" value="ECO:0007669"/>
    <property type="project" value="UniProtKB-SubCell"/>
</dbReference>
<keyword evidence="5 12" id="KW-1133">Transmembrane helix</keyword>
<evidence type="ECO:0000256" key="9">
    <source>
        <dbReference type="ARBA" id="ARBA00040743"/>
    </source>
</evidence>
<dbReference type="HOGENOM" id="CLU_023843_1_0_7"/>
<protein>
    <recommendedName>
        <fullName evidence="9">Periplasmic chaperone PpiD</fullName>
    </recommendedName>
    <alternativeName>
        <fullName evidence="10">Periplasmic folding chaperone</fullName>
    </alternativeName>
</protein>
<dbReference type="Pfam" id="PF13624">
    <property type="entry name" value="SurA_N_3"/>
    <property type="match status" value="1"/>
</dbReference>
<evidence type="ECO:0000256" key="6">
    <source>
        <dbReference type="ARBA" id="ARBA00023136"/>
    </source>
</evidence>
<reference evidence="14 15" key="2">
    <citation type="journal article" date="2010" name="Stand. Genomic Sci.">
        <title>Complete genome sequence of Desulfohalobium retbaense type strain (HR(100)).</title>
        <authorList>
            <person name="Spring S."/>
            <person name="Nolan M."/>
            <person name="Lapidus A."/>
            <person name="Glavina Del Rio T."/>
            <person name="Copeland A."/>
            <person name="Tice H."/>
            <person name="Cheng J.F."/>
            <person name="Lucas S."/>
            <person name="Land M."/>
            <person name="Chen F."/>
            <person name="Bruce D."/>
            <person name="Goodwin L."/>
            <person name="Pitluck S."/>
            <person name="Ivanova N."/>
            <person name="Mavromatis K."/>
            <person name="Mikhailova N."/>
            <person name="Pati A."/>
            <person name="Chen A."/>
            <person name="Palaniappan K."/>
            <person name="Hauser L."/>
            <person name="Chang Y.J."/>
            <person name="Jeffries C.D."/>
            <person name="Munk C."/>
            <person name="Kiss H."/>
            <person name="Chain P."/>
            <person name="Han C."/>
            <person name="Brettin T."/>
            <person name="Detter J.C."/>
            <person name="Schuler E."/>
            <person name="Goker M."/>
            <person name="Rohde M."/>
            <person name="Bristow J."/>
            <person name="Eisen J.A."/>
            <person name="Markowitz V."/>
            <person name="Hugenholtz P."/>
            <person name="Kyrpides N.C."/>
            <person name="Klenk H.P."/>
        </authorList>
    </citation>
    <scope>NUCLEOTIDE SEQUENCE [LARGE SCALE GENOMIC DNA]</scope>
    <source>
        <strain evidence="14 15">DSM 5692</strain>
    </source>
</reference>
<dbReference type="AlphaFoldDB" id="C8X3Q9"/>
<organism evidence="14 15">
    <name type="scientific">Desulfohalobium retbaense (strain ATCC 49708 / DSM 5692 / JCM 16813 / HR100)</name>
    <dbReference type="NCBI Taxonomy" id="485915"/>
    <lineage>
        <taxon>Bacteria</taxon>
        <taxon>Pseudomonadati</taxon>
        <taxon>Thermodesulfobacteriota</taxon>
        <taxon>Desulfovibrionia</taxon>
        <taxon>Desulfovibrionales</taxon>
        <taxon>Desulfohalobiaceae</taxon>
        <taxon>Desulfohalobium</taxon>
    </lineage>
</organism>
<evidence type="ECO:0000256" key="12">
    <source>
        <dbReference type="SAM" id="Phobius"/>
    </source>
</evidence>
<dbReference type="Proteomes" id="UP000001052">
    <property type="component" value="Chromosome"/>
</dbReference>
<evidence type="ECO:0000313" key="14">
    <source>
        <dbReference type="EMBL" id="ACV69056.1"/>
    </source>
</evidence>
<name>C8X3Q9_DESRD</name>
<dbReference type="Gene3D" id="3.10.50.40">
    <property type="match status" value="1"/>
</dbReference>
<dbReference type="InterPro" id="IPR027304">
    <property type="entry name" value="Trigger_fact/SurA_dom_sf"/>
</dbReference>
<evidence type="ECO:0000259" key="13">
    <source>
        <dbReference type="PROSITE" id="PS50198"/>
    </source>
</evidence>
<evidence type="ECO:0000256" key="7">
    <source>
        <dbReference type="ARBA" id="ARBA00023186"/>
    </source>
</evidence>
<evidence type="ECO:0000256" key="1">
    <source>
        <dbReference type="ARBA" id="ARBA00004382"/>
    </source>
</evidence>
<evidence type="ECO:0000256" key="8">
    <source>
        <dbReference type="ARBA" id="ARBA00038408"/>
    </source>
</evidence>
<evidence type="ECO:0000313" key="15">
    <source>
        <dbReference type="Proteomes" id="UP000001052"/>
    </source>
</evidence>
<feature type="domain" description="PpiC" evidence="13">
    <location>
        <begin position="263"/>
        <end position="364"/>
    </location>
</feature>
<dbReference type="InterPro" id="IPR000297">
    <property type="entry name" value="PPIase_PpiC"/>
</dbReference>
<evidence type="ECO:0000256" key="2">
    <source>
        <dbReference type="ARBA" id="ARBA00022475"/>
    </source>
</evidence>
<dbReference type="eggNOG" id="COG0760">
    <property type="taxonomic scope" value="Bacteria"/>
</dbReference>
<dbReference type="InterPro" id="IPR052029">
    <property type="entry name" value="PpiD_chaperone"/>
</dbReference>
<keyword evidence="11" id="KW-0697">Rotamase</keyword>
<evidence type="ECO:0000256" key="10">
    <source>
        <dbReference type="ARBA" id="ARBA00042775"/>
    </source>
</evidence>
<feature type="transmembrane region" description="Helical" evidence="12">
    <location>
        <begin position="12"/>
        <end position="31"/>
    </location>
</feature>
<proteinExistence type="inferred from homology"/>
<dbReference type="KEGG" id="drt:Dret_1772"/>
<dbReference type="SUPFAM" id="SSF109998">
    <property type="entry name" value="Triger factor/SurA peptide-binding domain-like"/>
    <property type="match status" value="1"/>
</dbReference>
<dbReference type="InterPro" id="IPR046357">
    <property type="entry name" value="PPIase_dom_sf"/>
</dbReference>
<dbReference type="STRING" id="485915.Dret_1772"/>
<reference evidence="15" key="1">
    <citation type="submission" date="2009-09" db="EMBL/GenBank/DDBJ databases">
        <title>The complete chromosome of Desulfohalobium retbaense DSM 5692.</title>
        <authorList>
            <consortium name="US DOE Joint Genome Institute (JGI-PGF)"/>
            <person name="Lucas S."/>
            <person name="Copeland A."/>
            <person name="Lapidus A."/>
            <person name="Glavina del Rio T."/>
            <person name="Dalin E."/>
            <person name="Tice H."/>
            <person name="Bruce D."/>
            <person name="Goodwin L."/>
            <person name="Pitluck S."/>
            <person name="Kyrpides N."/>
            <person name="Mavromatis K."/>
            <person name="Ivanova N."/>
            <person name="Mikhailova N."/>
            <person name="Munk A.C."/>
            <person name="Brettin T."/>
            <person name="Detter J.C."/>
            <person name="Han C."/>
            <person name="Tapia R."/>
            <person name="Larimer F."/>
            <person name="Land M."/>
            <person name="Hauser L."/>
            <person name="Markowitz V."/>
            <person name="Cheng J.-F."/>
            <person name="Hugenholtz P."/>
            <person name="Woyke T."/>
            <person name="Wu D."/>
            <person name="Spring S."/>
            <person name="Klenk H.-P."/>
            <person name="Eisen J.A."/>
        </authorList>
    </citation>
    <scope>NUCLEOTIDE SEQUENCE [LARGE SCALE GENOMIC DNA]</scope>
    <source>
        <strain evidence="15">DSM 5692</strain>
    </source>
</reference>
<gene>
    <name evidence="14" type="ordered locus">Dret_1772</name>
</gene>
<keyword evidence="15" id="KW-1185">Reference proteome</keyword>
<keyword evidence="4 12" id="KW-0812">Transmembrane</keyword>
<dbReference type="SUPFAM" id="SSF54534">
    <property type="entry name" value="FKBP-like"/>
    <property type="match status" value="1"/>
</dbReference>
<dbReference type="PROSITE" id="PS50198">
    <property type="entry name" value="PPIC_PPIASE_2"/>
    <property type="match status" value="1"/>
</dbReference>
<dbReference type="GO" id="GO:0003755">
    <property type="term" value="F:peptidyl-prolyl cis-trans isomerase activity"/>
    <property type="evidence" value="ECO:0007669"/>
    <property type="project" value="UniProtKB-KW"/>
</dbReference>
<evidence type="ECO:0000256" key="3">
    <source>
        <dbReference type="ARBA" id="ARBA00022519"/>
    </source>
</evidence>
<dbReference type="RefSeq" id="WP_015752199.1">
    <property type="nucleotide sequence ID" value="NC_013223.1"/>
</dbReference>
<sequence length="626" mass="70726">MLDAMRKNAQSWAIKFLFALIILVFVFWGVGNLGNDQATVVAEVQGEAILIRDFQQAYQRTVENLRRKQPDISREDFEQMQLKRQVLNDLITSQLLFREAKKLGLAVTAPEVRQYVQQMPVFQNADKQFDPSRYEQLLRANQLTPAQFEADLTRSLLTNKIQRAVKLPASVSEAQAKDLFAFSQEKARMEYALFAWQDQPGLAPNEEAVKHYYQENQKQFQRPARMEMDYLLLTPEGLAAAQPVSDEEIKAYYEANPGEFERQEELKARHILIEVPEGADDQQVTEAREQAQALVERLRDGADLAELAREYSDGPSSAQGGDLGWFARGEMVEAFEAAAFALDTGEISDPVRTSFGFHVITVEDRKPSGTQPFEEVQDEIRQEIGADKAAQKMSDLLDEALDLILSGKSLKDTAATLEIPLRHSGPFTQAQGPEGIELDKEQRETLFTLTPGEVTDTPLLLDNGYLIAKQTDFSPAQPRELKAVRDQIETTLKREQGLEKAKAAAENVLARLEAPDQDLERETSTSEPFGRRGFIPGLGMNPQLVESVFNAEQGQWLEKPYKVQQGYVLARLAERVAPDMSKWEEQQSLWVGQLQQSRKQALFQAYLTQLREKAEVKIVNPGVLEY</sequence>
<keyword evidence="7" id="KW-0143">Chaperone</keyword>